<organism evidence="1 2">
    <name type="scientific">Kroppenstedtia guangzhouensis</name>
    <dbReference type="NCBI Taxonomy" id="1274356"/>
    <lineage>
        <taxon>Bacteria</taxon>
        <taxon>Bacillati</taxon>
        <taxon>Bacillota</taxon>
        <taxon>Bacilli</taxon>
        <taxon>Bacillales</taxon>
        <taxon>Thermoactinomycetaceae</taxon>
        <taxon>Kroppenstedtia</taxon>
    </lineage>
</organism>
<gene>
    <name evidence="1" type="ORF">GCM10007416_20770</name>
</gene>
<reference evidence="2" key="1">
    <citation type="journal article" date="2019" name="Int. J. Syst. Evol. Microbiol.">
        <title>The Global Catalogue of Microorganisms (GCM) 10K type strain sequencing project: providing services to taxonomists for standard genome sequencing and annotation.</title>
        <authorList>
            <consortium name="The Broad Institute Genomics Platform"/>
            <consortium name="The Broad Institute Genome Sequencing Center for Infectious Disease"/>
            <person name="Wu L."/>
            <person name="Ma J."/>
        </authorList>
    </citation>
    <scope>NUCLEOTIDE SEQUENCE [LARGE SCALE GENOMIC DNA]</scope>
    <source>
        <strain evidence="2">CGMCC 1.12404</strain>
    </source>
</reference>
<dbReference type="Gene3D" id="1.25.40.10">
    <property type="entry name" value="Tetratricopeptide repeat domain"/>
    <property type="match status" value="1"/>
</dbReference>
<name>A0ABQ1GP01_9BACL</name>
<accession>A0ABQ1GP01</accession>
<protein>
    <submittedName>
        <fullName evidence="1">Uncharacterized protein</fullName>
    </submittedName>
</protein>
<sequence length="46" mass="5732">MALYNRVRHREAMEILLRLDTTRDDSIRSYEKAIRFYLDKLNQTWE</sequence>
<keyword evidence="2" id="KW-1185">Reference proteome</keyword>
<comment type="caution">
    <text evidence="1">The sequence shown here is derived from an EMBL/GenBank/DDBJ whole genome shotgun (WGS) entry which is preliminary data.</text>
</comment>
<dbReference type="Proteomes" id="UP000617979">
    <property type="component" value="Unassembled WGS sequence"/>
</dbReference>
<dbReference type="EMBL" id="BMEX01000006">
    <property type="protein sequence ID" value="GGA47485.1"/>
    <property type="molecule type" value="Genomic_DNA"/>
</dbReference>
<evidence type="ECO:0000313" key="1">
    <source>
        <dbReference type="EMBL" id="GGA47485.1"/>
    </source>
</evidence>
<dbReference type="InterPro" id="IPR011990">
    <property type="entry name" value="TPR-like_helical_dom_sf"/>
</dbReference>
<proteinExistence type="predicted"/>
<evidence type="ECO:0000313" key="2">
    <source>
        <dbReference type="Proteomes" id="UP000617979"/>
    </source>
</evidence>